<evidence type="ECO:0000256" key="2">
    <source>
        <dbReference type="ARBA" id="ARBA00001946"/>
    </source>
</evidence>
<evidence type="ECO:0000259" key="15">
    <source>
        <dbReference type="Pfam" id="PF21180"/>
    </source>
</evidence>
<keyword evidence="7" id="KW-0460">Magnesium</keyword>
<dbReference type="GO" id="GO:0005524">
    <property type="term" value="F:ATP binding"/>
    <property type="evidence" value="ECO:0007669"/>
    <property type="project" value="InterPro"/>
</dbReference>
<evidence type="ECO:0000256" key="1">
    <source>
        <dbReference type="ARBA" id="ARBA00000185"/>
    </source>
</evidence>
<proteinExistence type="inferred from homology"/>
<sequence>MDFDLHSGYLADPQPPLPQTLLSNLPNSSLTPQTAISRPNGKSPTASGPSPTTRNSPGAVISKIEAIFEAMTDCLLGEKSELVIQLKTRTSKTEATSDGDGNDESAPSTRKKAKPDTRTFTFPSKSPREVWKFTALLRILELSHEALVTGIVTTKRDMYYRDSELFIKQAVVDRYVDDIAYTLGVTRDALNVVAAAKGLVVGSFAITRKDTSVVDYSSEPEGVLIPNVKEIADINLDEVRWILVIEKEATFRTLASNQYWKDSLAGKGILITAKGYPDVQTRQFLRLLYTSFPELPILCLVDHDPDGIGIMSTYKHGSIALAHESATLAVSSVQWLGVRSSDFMGGYEEVEAVGLLKLTERDRRIAAKMLEKGGGYVDVEWKRELRVMLMLNVKAEIQVLGNAEALGKWLDGKLVDAVRIE</sequence>
<gene>
    <name evidence="16" type="primary">rec12</name>
    <name evidence="16" type="ORF">LHYA1_G006942</name>
</gene>
<dbReference type="Gene3D" id="1.10.10.10">
    <property type="entry name" value="Winged helix-like DNA-binding domain superfamily/Winged helix DNA-binding domain"/>
    <property type="match status" value="1"/>
</dbReference>
<dbReference type="PROSITE" id="PS52041">
    <property type="entry name" value="TOPO_IIB"/>
    <property type="match status" value="1"/>
</dbReference>
<evidence type="ECO:0000256" key="11">
    <source>
        <dbReference type="ARBA" id="ARBA00023242"/>
    </source>
</evidence>
<comment type="catalytic activity">
    <reaction evidence="1 12">
        <text>ATP-dependent breakage, passage and rejoining of double-stranded DNA.</text>
        <dbReference type="EC" id="5.6.2.2"/>
    </reaction>
</comment>
<feature type="domain" description="Spo11/DNA topoisomerase VI subunit A N-terminal" evidence="14">
    <location>
        <begin position="131"/>
        <end position="192"/>
    </location>
</feature>
<keyword evidence="11" id="KW-0539">Nucleus</keyword>
<dbReference type="InterPro" id="IPR013048">
    <property type="entry name" value="Meiotic_Spo11"/>
</dbReference>
<evidence type="ECO:0000256" key="5">
    <source>
        <dbReference type="ARBA" id="ARBA00012895"/>
    </source>
</evidence>
<feature type="compositionally biased region" description="Polar residues" evidence="13">
    <location>
        <begin position="34"/>
        <end position="56"/>
    </location>
</feature>
<evidence type="ECO:0000256" key="8">
    <source>
        <dbReference type="ARBA" id="ARBA00023029"/>
    </source>
</evidence>
<evidence type="ECO:0000256" key="13">
    <source>
        <dbReference type="SAM" id="MobiDB-lite"/>
    </source>
</evidence>
<dbReference type="GeneID" id="41987140"/>
<feature type="active site" description="O-(5'-phospho-DNA)-tyrosine intermediate" evidence="12">
    <location>
        <position position="160"/>
    </location>
</feature>
<dbReference type="Pfam" id="PF21180">
    <property type="entry name" value="TOP6A-Spo11_Toprim"/>
    <property type="match status" value="1"/>
</dbReference>
<feature type="domain" description="Topoisomerase 6 subunit A/Spo11 TOPRIM" evidence="15">
    <location>
        <begin position="242"/>
        <end position="402"/>
    </location>
</feature>
<keyword evidence="8 12" id="KW-0799">Topoisomerase</keyword>
<feature type="region of interest" description="Disordered" evidence="13">
    <location>
        <begin position="1"/>
        <end position="58"/>
    </location>
</feature>
<dbReference type="Proteomes" id="UP000431533">
    <property type="component" value="Unassembled WGS sequence"/>
</dbReference>
<dbReference type="InterPro" id="IPR036388">
    <property type="entry name" value="WH-like_DNA-bd_sf"/>
</dbReference>
<dbReference type="InterPro" id="IPR036078">
    <property type="entry name" value="Spo11/TopoVI_A_sf"/>
</dbReference>
<dbReference type="OrthoDB" id="5377392at2759"/>
<evidence type="ECO:0000256" key="9">
    <source>
        <dbReference type="ARBA" id="ARBA00023125"/>
    </source>
</evidence>
<keyword evidence="6" id="KW-0479">Metal-binding</keyword>
<dbReference type="PANTHER" id="PTHR10848">
    <property type="entry name" value="MEIOTIC RECOMBINATION PROTEIN SPO11"/>
    <property type="match status" value="1"/>
</dbReference>
<dbReference type="GO" id="GO:0003918">
    <property type="term" value="F:DNA topoisomerase type II (double strand cut, ATP-hydrolyzing) activity"/>
    <property type="evidence" value="ECO:0007669"/>
    <property type="project" value="UniProtKB-UniRule"/>
</dbReference>
<keyword evidence="9 12" id="KW-0238">DNA-binding</keyword>
<reference evidence="16 17" key="1">
    <citation type="submission" date="2018-05" db="EMBL/GenBank/DDBJ databases">
        <title>Genome sequencing and assembly of the regulated plant pathogen Lachnellula willkommii and related sister species for the development of diagnostic species identification markers.</title>
        <authorList>
            <person name="Giroux E."/>
            <person name="Bilodeau G."/>
        </authorList>
    </citation>
    <scope>NUCLEOTIDE SEQUENCE [LARGE SCALE GENOMIC DNA]</scope>
    <source>
        <strain evidence="16 17">CBS 185.66</strain>
    </source>
</reference>
<evidence type="ECO:0000256" key="7">
    <source>
        <dbReference type="ARBA" id="ARBA00022842"/>
    </source>
</evidence>
<dbReference type="GO" id="GO:0042138">
    <property type="term" value="P:meiotic DNA double-strand break formation"/>
    <property type="evidence" value="ECO:0007669"/>
    <property type="project" value="InterPro"/>
</dbReference>
<evidence type="ECO:0000313" key="17">
    <source>
        <dbReference type="Proteomes" id="UP000431533"/>
    </source>
</evidence>
<evidence type="ECO:0000256" key="10">
    <source>
        <dbReference type="ARBA" id="ARBA00023235"/>
    </source>
</evidence>
<feature type="region of interest" description="Disordered" evidence="13">
    <location>
        <begin position="89"/>
        <end position="121"/>
    </location>
</feature>
<evidence type="ECO:0000256" key="4">
    <source>
        <dbReference type="ARBA" id="ARBA00006559"/>
    </source>
</evidence>
<dbReference type="GO" id="GO:0000706">
    <property type="term" value="P:meiotic DNA double-strand break processing"/>
    <property type="evidence" value="ECO:0007669"/>
    <property type="project" value="TreeGrafter"/>
</dbReference>
<evidence type="ECO:0000256" key="12">
    <source>
        <dbReference type="PROSITE-ProRule" id="PRU01385"/>
    </source>
</evidence>
<dbReference type="CDD" id="cd00223">
    <property type="entry name" value="TOPRIM_TopoIIB_SPO"/>
    <property type="match status" value="1"/>
</dbReference>
<dbReference type="PANTHER" id="PTHR10848:SF0">
    <property type="entry name" value="MEIOTIC RECOMBINATION PROTEIN SPO11"/>
    <property type="match status" value="1"/>
</dbReference>
<dbReference type="InterPro" id="IPR034136">
    <property type="entry name" value="TOPRIM_Topo6A/Spo11"/>
</dbReference>
<dbReference type="InterPro" id="IPR002815">
    <property type="entry name" value="Spo11/TopoVI_A"/>
</dbReference>
<evidence type="ECO:0000256" key="6">
    <source>
        <dbReference type="ARBA" id="ARBA00022723"/>
    </source>
</evidence>
<keyword evidence="10 12" id="KW-0413">Isomerase</keyword>
<dbReference type="Gene3D" id="3.40.1360.10">
    <property type="match status" value="1"/>
</dbReference>
<dbReference type="GO" id="GO:0003677">
    <property type="term" value="F:DNA binding"/>
    <property type="evidence" value="ECO:0007669"/>
    <property type="project" value="UniProtKB-UniRule"/>
</dbReference>
<dbReference type="GO" id="GO:0046872">
    <property type="term" value="F:metal ion binding"/>
    <property type="evidence" value="ECO:0007669"/>
    <property type="project" value="UniProtKB-KW"/>
</dbReference>
<evidence type="ECO:0000259" key="14">
    <source>
        <dbReference type="Pfam" id="PF04406"/>
    </source>
</evidence>
<accession>A0A8H8QWT7</accession>
<feature type="compositionally biased region" description="Low complexity" evidence="13">
    <location>
        <begin position="19"/>
        <end position="33"/>
    </location>
</feature>
<dbReference type="PRINTS" id="PR01550">
    <property type="entry name" value="TOP6AFAMILY"/>
</dbReference>
<comment type="subcellular location">
    <subcellularLocation>
        <location evidence="3">Nucleus</location>
    </subcellularLocation>
</comment>
<comment type="similarity">
    <text evidence="4 12">Belongs to the TOP6A family.</text>
</comment>
<comment type="caution">
    <text evidence="16">The sequence shown here is derived from an EMBL/GenBank/DDBJ whole genome shotgun (WGS) entry which is preliminary data.</text>
</comment>
<dbReference type="EMBL" id="QGMH01000151">
    <property type="protein sequence ID" value="TVY23986.1"/>
    <property type="molecule type" value="Genomic_DNA"/>
</dbReference>
<name>A0A8H8QWT7_9HELO</name>
<keyword evidence="17" id="KW-1185">Reference proteome</keyword>
<dbReference type="RefSeq" id="XP_031002774.1">
    <property type="nucleotide sequence ID" value="XM_031151875.1"/>
</dbReference>
<dbReference type="FunFam" id="3.40.1360.10:FF:000018">
    <property type="entry name" value="Type II DNA topoisomerase VI subunit A"/>
    <property type="match status" value="1"/>
</dbReference>
<dbReference type="GO" id="GO:0000228">
    <property type="term" value="C:nuclear chromosome"/>
    <property type="evidence" value="ECO:0007669"/>
    <property type="project" value="TreeGrafter"/>
</dbReference>
<dbReference type="GO" id="GO:0007131">
    <property type="term" value="P:reciprocal meiotic recombination"/>
    <property type="evidence" value="ECO:0007669"/>
    <property type="project" value="TreeGrafter"/>
</dbReference>
<dbReference type="SUPFAM" id="SSF56726">
    <property type="entry name" value="DNA topoisomerase IV, alpha subunit"/>
    <property type="match status" value="1"/>
</dbReference>
<dbReference type="EC" id="5.6.2.2" evidence="5"/>
<evidence type="ECO:0000313" key="16">
    <source>
        <dbReference type="EMBL" id="TVY23986.1"/>
    </source>
</evidence>
<protein>
    <recommendedName>
        <fullName evidence="5">DNA topoisomerase (ATP-hydrolyzing)</fullName>
        <ecNumber evidence="5">5.6.2.2</ecNumber>
    </recommendedName>
</protein>
<dbReference type="Pfam" id="PF04406">
    <property type="entry name" value="TP6A_N"/>
    <property type="match status" value="1"/>
</dbReference>
<evidence type="ECO:0000256" key="3">
    <source>
        <dbReference type="ARBA" id="ARBA00004123"/>
    </source>
</evidence>
<dbReference type="AlphaFoldDB" id="A0A8H8QWT7"/>
<dbReference type="PRINTS" id="PR01551">
    <property type="entry name" value="SPO11HOMOLOG"/>
</dbReference>
<organism evidence="16 17">
    <name type="scientific">Lachnellula hyalina</name>
    <dbReference type="NCBI Taxonomy" id="1316788"/>
    <lineage>
        <taxon>Eukaryota</taxon>
        <taxon>Fungi</taxon>
        <taxon>Dikarya</taxon>
        <taxon>Ascomycota</taxon>
        <taxon>Pezizomycotina</taxon>
        <taxon>Leotiomycetes</taxon>
        <taxon>Helotiales</taxon>
        <taxon>Lachnaceae</taxon>
        <taxon>Lachnellula</taxon>
    </lineage>
</organism>
<comment type="cofactor">
    <cofactor evidence="2">
        <name>Mg(2+)</name>
        <dbReference type="ChEBI" id="CHEBI:18420"/>
    </cofactor>
</comment>
<dbReference type="InterPro" id="IPR013049">
    <property type="entry name" value="Spo11/TopoVI_A_N"/>
</dbReference>